<accession>A0A939HL39</accession>
<organism evidence="1 2">
    <name type="scientific">Arthrobacter cavernae</name>
    <dbReference type="NCBI Taxonomy" id="2817681"/>
    <lineage>
        <taxon>Bacteria</taxon>
        <taxon>Bacillati</taxon>
        <taxon>Actinomycetota</taxon>
        <taxon>Actinomycetes</taxon>
        <taxon>Micrococcales</taxon>
        <taxon>Micrococcaceae</taxon>
        <taxon>Arthrobacter</taxon>
    </lineage>
</organism>
<proteinExistence type="predicted"/>
<evidence type="ECO:0000313" key="2">
    <source>
        <dbReference type="Proteomes" id="UP000664164"/>
    </source>
</evidence>
<protein>
    <submittedName>
        <fullName evidence="1">Uncharacterized protein</fullName>
    </submittedName>
</protein>
<dbReference type="AlphaFoldDB" id="A0A939HL39"/>
<evidence type="ECO:0000313" key="1">
    <source>
        <dbReference type="EMBL" id="MBO1270022.1"/>
    </source>
</evidence>
<name>A0A939HL39_9MICC</name>
<sequence length="66" mass="7543">MGSSTARVSPKPWAARQDSSLKFQALRYVTGGQDGPGVPIFAWRLKDGYSDNWNFYHLSERLRRRG</sequence>
<dbReference type="EMBL" id="JAFNLL010000112">
    <property type="protein sequence ID" value="MBO1270022.1"/>
    <property type="molecule type" value="Genomic_DNA"/>
</dbReference>
<feature type="non-terminal residue" evidence="1">
    <location>
        <position position="1"/>
    </location>
</feature>
<keyword evidence="2" id="KW-1185">Reference proteome</keyword>
<gene>
    <name evidence="1" type="ORF">J1902_19050</name>
</gene>
<dbReference type="Proteomes" id="UP000664164">
    <property type="component" value="Unassembled WGS sequence"/>
</dbReference>
<comment type="caution">
    <text evidence="1">The sequence shown here is derived from an EMBL/GenBank/DDBJ whole genome shotgun (WGS) entry which is preliminary data.</text>
</comment>
<reference evidence="1" key="1">
    <citation type="submission" date="2021-03" db="EMBL/GenBank/DDBJ databases">
        <title>A new species, PO-11, isolated from a karst cave deposit.</title>
        <authorList>
            <person name="Zhaoxiaoyong W."/>
        </authorList>
    </citation>
    <scope>NUCLEOTIDE SEQUENCE</scope>
    <source>
        <strain evidence="1">PO-11</strain>
    </source>
</reference>
<dbReference type="Gene3D" id="3.90.1150.160">
    <property type="match status" value="1"/>
</dbReference>